<organism evidence="1 2">
    <name type="scientific">Selenomonas ruminantium</name>
    <dbReference type="NCBI Taxonomy" id="971"/>
    <lineage>
        <taxon>Bacteria</taxon>
        <taxon>Bacillati</taxon>
        <taxon>Bacillota</taxon>
        <taxon>Negativicutes</taxon>
        <taxon>Selenomonadales</taxon>
        <taxon>Selenomonadaceae</taxon>
        <taxon>Selenomonas</taxon>
    </lineage>
</organism>
<dbReference type="EMBL" id="FOJX01000001">
    <property type="protein sequence ID" value="SFA70694.1"/>
    <property type="molecule type" value="Genomic_DNA"/>
</dbReference>
<protein>
    <submittedName>
        <fullName evidence="1">Uncharacterized protein</fullName>
    </submittedName>
</protein>
<evidence type="ECO:0000313" key="1">
    <source>
        <dbReference type="EMBL" id="SFA70694.1"/>
    </source>
</evidence>
<proteinExistence type="predicted"/>
<dbReference type="AlphaFoldDB" id="A0A1I0V2Y7"/>
<gene>
    <name evidence="1" type="ORF">SAMN05216587_101209</name>
</gene>
<dbReference type="Proteomes" id="UP000183843">
    <property type="component" value="Unassembled WGS sequence"/>
</dbReference>
<name>A0A1I0V2Y7_SELRU</name>
<sequence length="98" mass="10710">MTRNEDTEKSRLKCEAALRELFAKYDVSEEDGFKVANGILAYLENALNDTYDTALTGGAELGELKGYKGAIDEAEEAMARITAANLVKMSNGIDIDKE</sequence>
<dbReference type="RefSeq" id="WP_074811804.1">
    <property type="nucleotide sequence ID" value="NZ_FOJX01000001.1"/>
</dbReference>
<evidence type="ECO:0000313" key="2">
    <source>
        <dbReference type="Proteomes" id="UP000183843"/>
    </source>
</evidence>
<reference evidence="1 2" key="1">
    <citation type="submission" date="2016-10" db="EMBL/GenBank/DDBJ databases">
        <authorList>
            <person name="de Groot N.N."/>
        </authorList>
    </citation>
    <scope>NUCLEOTIDE SEQUENCE [LARGE SCALE GENOMIC DNA]</scope>
    <source>
        <strain evidence="1 2">L14</strain>
    </source>
</reference>
<accession>A0A1I0V2Y7</accession>